<name>A0ACC0B198_CATRO</name>
<protein>
    <submittedName>
        <fullName evidence="1">Uncharacterized protein</fullName>
    </submittedName>
</protein>
<evidence type="ECO:0000313" key="2">
    <source>
        <dbReference type="Proteomes" id="UP001060085"/>
    </source>
</evidence>
<reference evidence="2" key="1">
    <citation type="journal article" date="2023" name="Nat. Plants">
        <title>Single-cell RNA sequencing provides a high-resolution roadmap for understanding the multicellular compartmentation of specialized metabolism.</title>
        <authorList>
            <person name="Sun S."/>
            <person name="Shen X."/>
            <person name="Li Y."/>
            <person name="Li Y."/>
            <person name="Wang S."/>
            <person name="Li R."/>
            <person name="Zhang H."/>
            <person name="Shen G."/>
            <person name="Guo B."/>
            <person name="Wei J."/>
            <person name="Xu J."/>
            <person name="St-Pierre B."/>
            <person name="Chen S."/>
            <person name="Sun C."/>
        </authorList>
    </citation>
    <scope>NUCLEOTIDE SEQUENCE [LARGE SCALE GENOMIC DNA]</scope>
</reference>
<organism evidence="1 2">
    <name type="scientific">Catharanthus roseus</name>
    <name type="common">Madagascar periwinkle</name>
    <name type="synonym">Vinca rosea</name>
    <dbReference type="NCBI Taxonomy" id="4058"/>
    <lineage>
        <taxon>Eukaryota</taxon>
        <taxon>Viridiplantae</taxon>
        <taxon>Streptophyta</taxon>
        <taxon>Embryophyta</taxon>
        <taxon>Tracheophyta</taxon>
        <taxon>Spermatophyta</taxon>
        <taxon>Magnoliopsida</taxon>
        <taxon>eudicotyledons</taxon>
        <taxon>Gunneridae</taxon>
        <taxon>Pentapetalae</taxon>
        <taxon>asterids</taxon>
        <taxon>lamiids</taxon>
        <taxon>Gentianales</taxon>
        <taxon>Apocynaceae</taxon>
        <taxon>Rauvolfioideae</taxon>
        <taxon>Vinceae</taxon>
        <taxon>Catharanthinae</taxon>
        <taxon>Catharanthus</taxon>
    </lineage>
</organism>
<dbReference type="Proteomes" id="UP001060085">
    <property type="component" value="Linkage Group LG04"/>
</dbReference>
<gene>
    <name evidence="1" type="ORF">M9H77_16206</name>
</gene>
<proteinExistence type="predicted"/>
<evidence type="ECO:0000313" key="1">
    <source>
        <dbReference type="EMBL" id="KAI5666353.1"/>
    </source>
</evidence>
<comment type="caution">
    <text evidence="1">The sequence shown here is derived from an EMBL/GenBank/DDBJ whole genome shotgun (WGS) entry which is preliminary data.</text>
</comment>
<keyword evidence="2" id="KW-1185">Reference proteome</keyword>
<dbReference type="EMBL" id="CM044704">
    <property type="protein sequence ID" value="KAI5666353.1"/>
    <property type="molecule type" value="Genomic_DNA"/>
</dbReference>
<sequence>MQHTLLEFTYFGIQSMPEMRMVLISLDQQRKTINPNIAKEGIHLLQIDDLIESGTIRLLDWNDNTTDIQLGMSFVDKIQAISAVQNYDKWREYTLLCSHALVVCRENGTRPDTNMPDIYWRETYRRKYQSNFYMVESENFWKNAPYNLTFYPPNMNNQRGKKQDTRFLGGGGRGEREWIIEIQILSQDIADAEFQGLIQNIIINPSSSNV</sequence>
<accession>A0ACC0B198</accession>